<protein>
    <submittedName>
        <fullName evidence="1">Uncharacterized protein</fullName>
    </submittedName>
</protein>
<evidence type="ECO:0000313" key="1">
    <source>
        <dbReference type="EMBL" id="SNR74263.1"/>
    </source>
</evidence>
<accession>A0A238YUK6</accession>
<reference evidence="2 4" key="3">
    <citation type="submission" date="2019-02" db="EMBL/GenBank/DDBJ databases">
        <authorList>
            <person name="Zhang G."/>
        </authorList>
    </citation>
    <scope>NUCLEOTIDE SEQUENCE [LARGE SCALE GENOMIC DNA]</scope>
    <source>
        <strain evidence="2 4">CMB17</strain>
    </source>
</reference>
<reference evidence="3" key="1">
    <citation type="submission" date="2017-06" db="EMBL/GenBank/DDBJ databases">
        <authorList>
            <person name="Varghese N."/>
            <person name="Submissions S."/>
        </authorList>
    </citation>
    <scope>NUCLEOTIDE SEQUENCE [LARGE SCALE GENOMIC DNA]</scope>
    <source>
        <strain evidence="3">DSM 26170</strain>
    </source>
</reference>
<evidence type="ECO:0000313" key="2">
    <source>
        <dbReference type="EMBL" id="TBN45895.1"/>
    </source>
</evidence>
<organism evidence="1 3">
    <name type="scientific">Paracoccus sediminis</name>
    <dbReference type="NCBI Taxonomy" id="1214787"/>
    <lineage>
        <taxon>Bacteria</taxon>
        <taxon>Pseudomonadati</taxon>
        <taxon>Pseudomonadota</taxon>
        <taxon>Alphaproteobacteria</taxon>
        <taxon>Rhodobacterales</taxon>
        <taxon>Paracoccaceae</taxon>
        <taxon>Paracoccus</taxon>
    </lineage>
</organism>
<dbReference type="EMBL" id="SIRL01000023">
    <property type="protein sequence ID" value="TBN45895.1"/>
    <property type="molecule type" value="Genomic_DNA"/>
</dbReference>
<dbReference type="RefSeq" id="WP_089389436.1">
    <property type="nucleotide sequence ID" value="NZ_FZNM01000026.1"/>
</dbReference>
<name>A0A238YUK6_9RHOB</name>
<dbReference type="AlphaFoldDB" id="A0A238YUK6"/>
<evidence type="ECO:0000313" key="4">
    <source>
        <dbReference type="Proteomes" id="UP000292859"/>
    </source>
</evidence>
<sequence>MNDMQNAGKLRTQVATDFHMKNWGKGQFSVSTSEEAKTFVKKAKDWYACADVQEQIKSLTTKVHDWLIANKESTDQYGDPISAKGPWFDLSKMDYTDDFARLDLRRAAIRNHLYAHGQRRLLNLMAHKDTGLLHEDTYQLFDDASSFEMKALHEEWMGLFLKDKKQNRCLDLTRLRNHFLGKGTSPTKIRNKRLIVMAGLGLWSVDRDSSGHTAVDIGEVSILFHKNVFVPVLQRFESNSLNPNPNPNPIKEI</sequence>
<dbReference type="Proteomes" id="UP000198409">
    <property type="component" value="Unassembled WGS sequence"/>
</dbReference>
<reference evidence="1" key="2">
    <citation type="submission" date="2017-06" db="EMBL/GenBank/DDBJ databases">
        <authorList>
            <person name="Kim H.J."/>
            <person name="Triplett B.A."/>
        </authorList>
    </citation>
    <scope>NUCLEOTIDE SEQUENCE [LARGE SCALE GENOMIC DNA]</scope>
    <source>
        <strain evidence="1">DSM 26170</strain>
    </source>
</reference>
<dbReference type="EMBL" id="FZNM01000026">
    <property type="protein sequence ID" value="SNR74263.1"/>
    <property type="molecule type" value="Genomic_DNA"/>
</dbReference>
<keyword evidence="4" id="KW-1185">Reference proteome</keyword>
<dbReference type="Proteomes" id="UP000292859">
    <property type="component" value="Unassembled WGS sequence"/>
</dbReference>
<gene>
    <name evidence="2" type="ORF">EYF88_17180</name>
    <name evidence="1" type="ORF">SAMN06265378_1268</name>
</gene>
<proteinExistence type="predicted"/>
<evidence type="ECO:0000313" key="3">
    <source>
        <dbReference type="Proteomes" id="UP000198409"/>
    </source>
</evidence>